<dbReference type="PANTHER" id="PTHR34322">
    <property type="entry name" value="TRANSPOSASE, Y1_TNP DOMAIN-CONTAINING"/>
    <property type="match status" value="1"/>
</dbReference>
<dbReference type="OrthoDB" id="9788881at2"/>
<dbReference type="PANTHER" id="PTHR34322:SF2">
    <property type="entry name" value="TRANSPOSASE IS200-LIKE DOMAIN-CONTAINING PROTEIN"/>
    <property type="match status" value="1"/>
</dbReference>
<dbReference type="InterPro" id="IPR002686">
    <property type="entry name" value="Transposase_17"/>
</dbReference>
<dbReference type="GO" id="GO:0003677">
    <property type="term" value="F:DNA binding"/>
    <property type="evidence" value="ECO:0007669"/>
    <property type="project" value="InterPro"/>
</dbReference>
<dbReference type="Gene3D" id="3.30.70.1290">
    <property type="entry name" value="Transposase IS200-like"/>
    <property type="match status" value="1"/>
</dbReference>
<dbReference type="RefSeq" id="WP_106008812.1">
    <property type="nucleotide sequence ID" value="NZ_JALCPJ010000045.1"/>
</dbReference>
<dbReference type="EMBL" id="PVXP01000013">
    <property type="protein sequence ID" value="PRR85696.1"/>
    <property type="molecule type" value="Genomic_DNA"/>
</dbReference>
<protein>
    <submittedName>
        <fullName evidence="2">Transposase IS200 like protein</fullName>
    </submittedName>
</protein>
<evidence type="ECO:0000313" key="3">
    <source>
        <dbReference type="Proteomes" id="UP000237798"/>
    </source>
</evidence>
<accession>A0A2T0BP88</accession>
<evidence type="ECO:0000259" key="1">
    <source>
        <dbReference type="SMART" id="SM01321"/>
    </source>
</evidence>
<dbReference type="GO" id="GO:0004803">
    <property type="term" value="F:transposase activity"/>
    <property type="evidence" value="ECO:0007669"/>
    <property type="project" value="InterPro"/>
</dbReference>
<dbReference type="AlphaFoldDB" id="A0A2T0BP88"/>
<evidence type="ECO:0000313" key="2">
    <source>
        <dbReference type="EMBL" id="PRR85696.1"/>
    </source>
</evidence>
<proteinExistence type="predicted"/>
<keyword evidence="3" id="KW-1185">Reference proteome</keyword>
<dbReference type="SUPFAM" id="SSF143422">
    <property type="entry name" value="Transposase IS200-like"/>
    <property type="match status" value="1"/>
</dbReference>
<organism evidence="2 3">
    <name type="scientific">Clostridium luticellarii</name>
    <dbReference type="NCBI Taxonomy" id="1691940"/>
    <lineage>
        <taxon>Bacteria</taxon>
        <taxon>Bacillati</taxon>
        <taxon>Bacillota</taxon>
        <taxon>Clostridia</taxon>
        <taxon>Eubacteriales</taxon>
        <taxon>Clostridiaceae</taxon>
        <taxon>Clostridium</taxon>
    </lineage>
</organism>
<dbReference type="InterPro" id="IPR036515">
    <property type="entry name" value="Transposase_17_sf"/>
</dbReference>
<feature type="domain" description="Transposase IS200-like" evidence="1">
    <location>
        <begin position="9"/>
        <end position="123"/>
    </location>
</feature>
<reference evidence="2 3" key="1">
    <citation type="submission" date="2018-03" db="EMBL/GenBank/DDBJ databases">
        <title>Genome sequence of Clostridium luticellarii DSM 29923.</title>
        <authorList>
            <person name="Poehlein A."/>
            <person name="Daniel R."/>
        </authorList>
    </citation>
    <scope>NUCLEOTIDE SEQUENCE [LARGE SCALE GENOMIC DNA]</scope>
    <source>
        <strain evidence="2 3">DSM 29923</strain>
    </source>
</reference>
<dbReference type="Pfam" id="PF01797">
    <property type="entry name" value="Y1_Tnp"/>
    <property type="match status" value="1"/>
</dbReference>
<gene>
    <name evidence="2" type="ORF">CLLU_13220</name>
</gene>
<dbReference type="Proteomes" id="UP000237798">
    <property type="component" value="Unassembled WGS sequence"/>
</dbReference>
<comment type="caution">
    <text evidence="2">The sequence shown here is derived from an EMBL/GenBank/DDBJ whole genome shotgun (WGS) entry which is preliminary data.</text>
</comment>
<name>A0A2T0BP88_9CLOT</name>
<dbReference type="SMART" id="SM01321">
    <property type="entry name" value="Y1_Tnp"/>
    <property type="match status" value="1"/>
</dbReference>
<sequence length="182" mass="22304">MPRRTREWYPGACYHIICRGNHKDDLFKDKKDYQVYLNILKYAKKKLEYELYCYCFMTNHIHMLMKTEEIHIGVIMKRINMIYSIYFNKKYNLIGHLFQDRYKSKIIRDDKHLLEASRYIHLNPVKADIVKNPEDYQWSSYRSFVGFSKEKIINKGKILSYFEDREEYKKFVIWGLTPLQKM</sequence>
<dbReference type="GO" id="GO:0006313">
    <property type="term" value="P:DNA transposition"/>
    <property type="evidence" value="ECO:0007669"/>
    <property type="project" value="InterPro"/>
</dbReference>